<dbReference type="AlphaFoldDB" id="J6EYW2"/>
<proteinExistence type="predicted"/>
<sequence length="255" mass="28911">MLFSRFSVLSLTSYLHHLDILTIFKTRPLIPDTQREWTKGDFTLVATDGVEFKVSWNLLLSVSGVFSDAECLAGDARRELYFVDPDFETSPVISRFLQLASTHSIGQNGVLLNDDDLEAYIRLVAFLRKYDCPDLLALLPPCIRGRLEHDEISPQHVYIIGAVLDDVELCVSALKRRTAGAVQDGSLVTIGAHTIVVSDIPQRFRRFIPEEYWFGLIGARRSLDSRSLIPTKRNEWDDISVDFRLELSRLKRSAV</sequence>
<evidence type="ECO:0000313" key="1">
    <source>
        <dbReference type="EMBL" id="EJT48027.1"/>
    </source>
</evidence>
<dbReference type="RefSeq" id="XP_014179647.1">
    <property type="nucleotide sequence ID" value="XM_014324172.1"/>
</dbReference>
<evidence type="ECO:0008006" key="3">
    <source>
        <dbReference type="Google" id="ProtNLM"/>
    </source>
</evidence>
<evidence type="ECO:0000313" key="2">
    <source>
        <dbReference type="Proteomes" id="UP000002748"/>
    </source>
</evidence>
<dbReference type="KEGG" id="tasa:A1Q1_02943"/>
<organism evidence="1 2">
    <name type="scientific">Trichosporon asahii var. asahii (strain ATCC 90039 / CBS 2479 / JCM 2466 / KCTC 7840 / NBRC 103889/ NCYC 2677 / UAMH 7654)</name>
    <name type="common">Yeast</name>
    <dbReference type="NCBI Taxonomy" id="1186058"/>
    <lineage>
        <taxon>Eukaryota</taxon>
        <taxon>Fungi</taxon>
        <taxon>Dikarya</taxon>
        <taxon>Basidiomycota</taxon>
        <taxon>Agaricomycotina</taxon>
        <taxon>Tremellomycetes</taxon>
        <taxon>Trichosporonales</taxon>
        <taxon>Trichosporonaceae</taxon>
        <taxon>Trichosporon</taxon>
    </lineage>
</organism>
<dbReference type="VEuPathDB" id="FungiDB:A1Q1_02943"/>
<accession>J6EYW2</accession>
<reference evidence="1 2" key="1">
    <citation type="journal article" date="2012" name="Eukaryot. Cell">
        <title>Draft genome sequence of CBS 2479, the standard type strain of Trichosporon asahii.</title>
        <authorList>
            <person name="Yang R.Y."/>
            <person name="Li H.T."/>
            <person name="Zhu H."/>
            <person name="Zhou G.P."/>
            <person name="Wang M."/>
            <person name="Wang L."/>
        </authorList>
    </citation>
    <scope>NUCLEOTIDE SEQUENCE [LARGE SCALE GENOMIC DNA]</scope>
    <source>
        <strain evidence="2">ATCC 90039 / CBS 2479 / JCM 2466 / KCTC 7840 / NCYC 2677 / UAMH 7654</strain>
    </source>
</reference>
<gene>
    <name evidence="1" type="ORF">A1Q1_02943</name>
</gene>
<name>J6EYW2_TRIAS</name>
<dbReference type="OrthoDB" id="2561691at2759"/>
<dbReference type="HOGENOM" id="CLU_090088_0_0_1"/>
<comment type="caution">
    <text evidence="1">The sequence shown here is derived from an EMBL/GenBank/DDBJ whole genome shotgun (WGS) entry which is preliminary data.</text>
</comment>
<protein>
    <recommendedName>
        <fullName evidence="3">BTB domain-containing protein</fullName>
    </recommendedName>
</protein>
<dbReference type="Proteomes" id="UP000002748">
    <property type="component" value="Unassembled WGS sequence"/>
</dbReference>
<dbReference type="EMBL" id="ALBS01000215">
    <property type="protein sequence ID" value="EJT48027.1"/>
    <property type="molecule type" value="Genomic_DNA"/>
</dbReference>
<dbReference type="GeneID" id="25986456"/>